<feature type="domain" description="HD" evidence="9">
    <location>
        <begin position="29"/>
        <end position="127"/>
    </location>
</feature>
<evidence type="ECO:0000259" key="10">
    <source>
        <dbReference type="Pfam" id="PF18967"/>
    </source>
</evidence>
<keyword evidence="3 8" id="KW-0812">Transmembrane</keyword>
<keyword evidence="2" id="KW-1003">Cell membrane</keyword>
<dbReference type="CDD" id="cd00077">
    <property type="entry name" value="HDc"/>
    <property type="match status" value="1"/>
</dbReference>
<keyword evidence="6" id="KW-0051">Antiviral defense</keyword>
<evidence type="ECO:0000313" key="11">
    <source>
        <dbReference type="EMBL" id="MDT0558921.1"/>
    </source>
</evidence>
<dbReference type="RefSeq" id="WP_311427687.1">
    <property type="nucleotide sequence ID" value="NZ_JAVRIA010000005.1"/>
</dbReference>
<evidence type="ECO:0000256" key="2">
    <source>
        <dbReference type="ARBA" id="ARBA00022475"/>
    </source>
</evidence>
<dbReference type="Gene3D" id="1.10.3210.10">
    <property type="entry name" value="Hypothetical protein af1432"/>
    <property type="match status" value="1"/>
</dbReference>
<proteinExistence type="predicted"/>
<gene>
    <name evidence="11" type="ORF">RM697_09690</name>
</gene>
<comment type="subcellular location">
    <subcellularLocation>
        <location evidence="1">Cell membrane</location>
    </subcellularLocation>
</comment>
<protein>
    <submittedName>
        <fullName evidence="11">DUF5706 domain-containing protein</fullName>
    </submittedName>
</protein>
<keyword evidence="12" id="KW-1185">Reference proteome</keyword>
<dbReference type="InterPro" id="IPR009218">
    <property type="entry name" value="HD_phosphohydro"/>
</dbReference>
<evidence type="ECO:0000256" key="7">
    <source>
        <dbReference type="ARBA" id="ARBA00023136"/>
    </source>
</evidence>
<dbReference type="EMBL" id="JAVRIA010000005">
    <property type="protein sequence ID" value="MDT0558921.1"/>
    <property type="molecule type" value="Genomic_DNA"/>
</dbReference>
<dbReference type="Pfam" id="PF18967">
    <property type="entry name" value="PycTM"/>
    <property type="match status" value="1"/>
</dbReference>
<evidence type="ECO:0000256" key="3">
    <source>
        <dbReference type="ARBA" id="ARBA00022692"/>
    </source>
</evidence>
<evidence type="ECO:0000256" key="8">
    <source>
        <dbReference type="SAM" id="Phobius"/>
    </source>
</evidence>
<dbReference type="InterPro" id="IPR006674">
    <property type="entry name" value="HD_domain"/>
</dbReference>
<dbReference type="SUPFAM" id="SSF109604">
    <property type="entry name" value="HD-domain/PDEase-like"/>
    <property type="match status" value="1"/>
</dbReference>
<evidence type="ECO:0000256" key="6">
    <source>
        <dbReference type="ARBA" id="ARBA00023118"/>
    </source>
</evidence>
<reference evidence="11 12" key="1">
    <citation type="submission" date="2023-09" db="EMBL/GenBank/DDBJ databases">
        <authorList>
            <person name="Rey-Velasco X."/>
        </authorList>
    </citation>
    <scope>NUCLEOTIDE SEQUENCE [LARGE SCALE GENOMIC DNA]</scope>
    <source>
        <strain evidence="11 12">W332</strain>
    </source>
</reference>
<evidence type="ECO:0000256" key="1">
    <source>
        <dbReference type="ARBA" id="ARBA00004236"/>
    </source>
</evidence>
<dbReference type="InterPro" id="IPR043760">
    <property type="entry name" value="PycTM_dom"/>
</dbReference>
<keyword evidence="7 8" id="KW-0472">Membrane</keyword>
<dbReference type="PANTHER" id="PTHR21174">
    <property type="match status" value="1"/>
</dbReference>
<feature type="transmembrane region" description="Helical" evidence="8">
    <location>
        <begin position="279"/>
        <end position="299"/>
    </location>
</feature>
<sequence>MSTLLEDVEKFIVNHFYENLDSSFVYHNLSHTQRVVEKTKEIIETETISESESQNLIIAAWFHDSGYTKTIKGHEEESALIARDFLKDKGLEEKDIITVEAIILATEMSYEPKTILGKIIRDADSSHVGSKNYADFKQLLRKEWEVTQDLVFTDEEWQETNIDFLMNHHQFYTFYAASKWEKQKGKSLASLLKTQNKTKLEHSKLKHKKEELAFKKSKVELPERGIETMFRVALRNHITLSDIADTKANILLSVNAIIISVALSNLLPKLDNPSNSYLIYPTLIFLVFTVASITMSVIATRPNVTRGKFNKEDVANKKVNLMFFGNFHKMSLPEFEWAMTEMMKDRDYLYGSLTKDLYFLGLVLNRKYNLLRHTYTVFMIGILISVIAFGVAFYLQSGGEDPRAAMNILSYLGSSDIT</sequence>
<name>A0ABU2YL84_9FLAO</name>
<evidence type="ECO:0000313" key="12">
    <source>
        <dbReference type="Proteomes" id="UP001259492"/>
    </source>
</evidence>
<dbReference type="Proteomes" id="UP001259492">
    <property type="component" value="Unassembled WGS sequence"/>
</dbReference>
<dbReference type="InterPro" id="IPR003607">
    <property type="entry name" value="HD/PDEase_dom"/>
</dbReference>
<comment type="caution">
    <text evidence="11">The sequence shown here is derived from an EMBL/GenBank/DDBJ whole genome shotgun (WGS) entry which is preliminary data.</text>
</comment>
<keyword evidence="4" id="KW-0547">Nucleotide-binding</keyword>
<dbReference type="PANTHER" id="PTHR21174:SF0">
    <property type="entry name" value="HD PHOSPHOHYDROLASE FAMILY PROTEIN-RELATED"/>
    <property type="match status" value="1"/>
</dbReference>
<dbReference type="Pfam" id="PF01966">
    <property type="entry name" value="HD"/>
    <property type="match status" value="1"/>
</dbReference>
<keyword evidence="5 8" id="KW-1133">Transmembrane helix</keyword>
<evidence type="ECO:0000256" key="4">
    <source>
        <dbReference type="ARBA" id="ARBA00022741"/>
    </source>
</evidence>
<feature type="transmembrane region" description="Helical" evidence="8">
    <location>
        <begin position="248"/>
        <end position="267"/>
    </location>
</feature>
<evidence type="ECO:0000259" key="9">
    <source>
        <dbReference type="Pfam" id="PF01966"/>
    </source>
</evidence>
<feature type="transmembrane region" description="Helical" evidence="8">
    <location>
        <begin position="375"/>
        <end position="395"/>
    </location>
</feature>
<feature type="domain" description="Pycsar effector protein" evidence="10">
    <location>
        <begin position="231"/>
        <end position="389"/>
    </location>
</feature>
<organism evidence="11 12">
    <name type="scientific">Microcosmobacter mediterraneus</name>
    <dbReference type="NCBI Taxonomy" id="3075607"/>
    <lineage>
        <taxon>Bacteria</taxon>
        <taxon>Pseudomonadati</taxon>
        <taxon>Bacteroidota</taxon>
        <taxon>Flavobacteriia</taxon>
        <taxon>Flavobacteriales</taxon>
        <taxon>Flavobacteriaceae</taxon>
        <taxon>Microcosmobacter</taxon>
    </lineage>
</organism>
<accession>A0ABU2YL84</accession>
<evidence type="ECO:0000256" key="5">
    <source>
        <dbReference type="ARBA" id="ARBA00022989"/>
    </source>
</evidence>